<name>A0A7Z2NWT4_9SPHN</name>
<proteinExistence type="predicted"/>
<dbReference type="KEGG" id="schy:GVO57_10955"/>
<evidence type="ECO:0000313" key="1">
    <source>
        <dbReference type="EMBL" id="QHL91235.1"/>
    </source>
</evidence>
<dbReference type="PANTHER" id="PTHR42194">
    <property type="entry name" value="UPF0276 PROTEIN HI_1600"/>
    <property type="match status" value="1"/>
</dbReference>
<dbReference type="InterPro" id="IPR036237">
    <property type="entry name" value="Xyl_isomerase-like_sf"/>
</dbReference>
<protein>
    <submittedName>
        <fullName evidence="1">DUF692 family protein</fullName>
    </submittedName>
</protein>
<gene>
    <name evidence="1" type="ORF">GVO57_10955</name>
</gene>
<dbReference type="RefSeq" id="WP_160593165.1">
    <property type="nucleotide sequence ID" value="NZ_CP047895.1"/>
</dbReference>
<dbReference type="PANTHER" id="PTHR42194:SF1">
    <property type="entry name" value="UPF0276 PROTEIN HI_1600"/>
    <property type="match status" value="1"/>
</dbReference>
<dbReference type="SUPFAM" id="SSF51658">
    <property type="entry name" value="Xylose isomerase-like"/>
    <property type="match status" value="1"/>
</dbReference>
<sequence>MPAPLACPELAAPLYGLGLRRPHHDAFMAGRVPVDFVEVISENFMVDGGRPAHVLRAVRRHHQVALHGVSMSLGSVDGPDPAYLVRLKRLADEIEPIWISDHLAWTGIGGISSHDLLPLPYTAEALGIVAANIQRAQDLLGRALLIENPSTYLVFADNEMPEWAFLAALVRMTGCGLLLDVNNIHVSAHNHGFDPADWLDGLPWAAVRQLHLAGPSQGPDGLLIDTHDHPVPEPVWALYAEVRRRAGPVAVMIERDDEIPPLGELLAELDRARLPDPMAMPAMADRP</sequence>
<dbReference type="Pfam" id="PF05114">
    <property type="entry name" value="MbnB_TglH_ChrH"/>
    <property type="match status" value="1"/>
</dbReference>
<accession>A0A7Z2NWT4</accession>
<dbReference type="InterPro" id="IPR007801">
    <property type="entry name" value="MbnB/TglH/ChrH"/>
</dbReference>
<dbReference type="AlphaFoldDB" id="A0A7Z2NWT4"/>
<dbReference type="EMBL" id="CP047895">
    <property type="protein sequence ID" value="QHL91235.1"/>
    <property type="molecule type" value="Genomic_DNA"/>
</dbReference>
<keyword evidence="2" id="KW-1185">Reference proteome</keyword>
<organism evidence="1 2">
    <name type="scientific">Sphingomonas changnyeongensis</name>
    <dbReference type="NCBI Taxonomy" id="2698679"/>
    <lineage>
        <taxon>Bacteria</taxon>
        <taxon>Pseudomonadati</taxon>
        <taxon>Pseudomonadota</taxon>
        <taxon>Alphaproteobacteria</taxon>
        <taxon>Sphingomonadales</taxon>
        <taxon>Sphingomonadaceae</taxon>
        <taxon>Sphingomonas</taxon>
    </lineage>
</organism>
<dbReference type="NCBIfam" id="NF003818">
    <property type="entry name" value="PRK05409.1"/>
    <property type="match status" value="1"/>
</dbReference>
<evidence type="ECO:0000313" key="2">
    <source>
        <dbReference type="Proteomes" id="UP000464468"/>
    </source>
</evidence>
<reference evidence="1 2" key="1">
    <citation type="submission" date="2020-01" db="EMBL/GenBank/DDBJ databases">
        <title>Sphingomonas sp. C33 whole genome sequece.</title>
        <authorList>
            <person name="Park C."/>
        </authorList>
    </citation>
    <scope>NUCLEOTIDE SEQUENCE [LARGE SCALE GENOMIC DNA]</scope>
    <source>
        <strain evidence="1 2">C33</strain>
    </source>
</reference>
<dbReference type="Proteomes" id="UP000464468">
    <property type="component" value="Chromosome"/>
</dbReference>
<dbReference type="Gene3D" id="3.20.20.150">
    <property type="entry name" value="Divalent-metal-dependent TIM barrel enzymes"/>
    <property type="match status" value="1"/>
</dbReference>